<organism evidence="1 2">
    <name type="scientific">Galendromus occidentalis</name>
    <name type="common">western predatory mite</name>
    <dbReference type="NCBI Taxonomy" id="34638"/>
    <lineage>
        <taxon>Eukaryota</taxon>
        <taxon>Metazoa</taxon>
        <taxon>Ecdysozoa</taxon>
        <taxon>Arthropoda</taxon>
        <taxon>Chelicerata</taxon>
        <taxon>Arachnida</taxon>
        <taxon>Acari</taxon>
        <taxon>Parasitiformes</taxon>
        <taxon>Mesostigmata</taxon>
        <taxon>Gamasina</taxon>
        <taxon>Phytoseioidea</taxon>
        <taxon>Phytoseiidae</taxon>
        <taxon>Typhlodrominae</taxon>
        <taxon>Galendromus</taxon>
    </lineage>
</organism>
<reference evidence="2" key="1">
    <citation type="submission" date="2025-08" db="UniProtKB">
        <authorList>
            <consortium name="RefSeq"/>
        </authorList>
    </citation>
    <scope>IDENTIFICATION</scope>
</reference>
<dbReference type="Gene3D" id="3.30.710.10">
    <property type="entry name" value="Potassium Channel Kv1.1, Chain A"/>
    <property type="match status" value="1"/>
</dbReference>
<keyword evidence="1" id="KW-1185">Reference proteome</keyword>
<evidence type="ECO:0000313" key="2">
    <source>
        <dbReference type="RefSeq" id="XP_018497523.1"/>
    </source>
</evidence>
<protein>
    <submittedName>
        <fullName evidence="2">Uncharacterized protein LOC108865204</fullName>
    </submittedName>
</protein>
<evidence type="ECO:0000313" key="1">
    <source>
        <dbReference type="Proteomes" id="UP000694867"/>
    </source>
</evidence>
<dbReference type="GeneID" id="108865204"/>
<dbReference type="KEGG" id="goe:108865204"/>
<sequence>MGVQNSKRYLALTEGSEKLRSAGWKLVRQSDRSFKKLSLFQLRVCAPTNDSLEASARFEVHKIDEGRIRVLRSQFTANNSEGDRVVLRCRDGTVAPHQEILRSAWSGFLDGGSSFRIDFKEYRLQDIRNLIWFIYTSRLPDEDYELLSLLSTSHRLGYTSLSEAGAKELLDKCADLDEASVQKLIRYARRFELKSLYDRICVVLARNFQRRELMHSLDVDILRDVLTQDCLAVFSEDEVGAFVEEYADRNGGDIPLSFARCIRYKFLKAPISERLLFNKIFQDNFAQPRDSFEPFYIRARAGFRHRNDTLTIKLKIELETPDGRNKKLCALKQHSNNLHETKSDFEFPVAIVSCRMNLFAQLGKSVVQIDPSGHACSVVCHDVIGLETSEEPRQVVAVTKLNQKIILCDGPAEVLQSFCIRPSVDGFDLAVFLRSESGNIKDLLANEVISEREKLIAE</sequence>
<dbReference type="Proteomes" id="UP000694867">
    <property type="component" value="Unplaced"/>
</dbReference>
<accession>A0AAJ7PBK8</accession>
<dbReference type="InterPro" id="IPR011333">
    <property type="entry name" value="SKP1/BTB/POZ_sf"/>
</dbReference>
<dbReference type="AlphaFoldDB" id="A0AAJ7PBK8"/>
<proteinExistence type="predicted"/>
<dbReference type="RefSeq" id="XP_018497523.1">
    <property type="nucleotide sequence ID" value="XM_018642007.2"/>
</dbReference>
<name>A0AAJ7PBK8_9ACAR</name>
<gene>
    <name evidence="2" type="primary">LOC108865204</name>
</gene>